<name>D3SQC9_THEAH</name>
<organism evidence="2 3">
    <name type="scientific">Thermocrinis albus (strain DSM 14484 / JCM 11386 / HI 11/12)</name>
    <dbReference type="NCBI Taxonomy" id="638303"/>
    <lineage>
        <taxon>Bacteria</taxon>
        <taxon>Pseudomonadati</taxon>
        <taxon>Aquificota</taxon>
        <taxon>Aquificia</taxon>
        <taxon>Aquificales</taxon>
        <taxon>Aquificaceae</taxon>
        <taxon>Thermocrinis</taxon>
    </lineage>
</organism>
<feature type="domain" description="CN hydrolase" evidence="1">
    <location>
        <begin position="1"/>
        <end position="231"/>
    </location>
</feature>
<dbReference type="Pfam" id="PF00795">
    <property type="entry name" value="CN_hydrolase"/>
    <property type="match status" value="1"/>
</dbReference>
<protein>
    <submittedName>
        <fullName evidence="2">Nitrilase/cyanide hydratase and apolipoprotein N-acyltransferase</fullName>
    </submittedName>
</protein>
<dbReference type="HOGENOM" id="CLU_030130_3_1_0"/>
<dbReference type="Gene3D" id="3.60.110.10">
    <property type="entry name" value="Carbon-nitrogen hydrolase"/>
    <property type="match status" value="1"/>
</dbReference>
<keyword evidence="3" id="KW-1185">Reference proteome</keyword>
<accession>D3SQC9</accession>
<evidence type="ECO:0000313" key="2">
    <source>
        <dbReference type="EMBL" id="ADC89366.1"/>
    </source>
</evidence>
<dbReference type="KEGG" id="tal:Thal_0733"/>
<keyword evidence="2" id="KW-0808">Transferase</keyword>
<dbReference type="PANTHER" id="PTHR23088:SF27">
    <property type="entry name" value="DEAMINATED GLUTATHIONE AMIDASE"/>
    <property type="match status" value="1"/>
</dbReference>
<dbReference type="eggNOG" id="COG0388">
    <property type="taxonomic scope" value="Bacteria"/>
</dbReference>
<dbReference type="GO" id="GO:0016746">
    <property type="term" value="F:acyltransferase activity"/>
    <property type="evidence" value="ECO:0007669"/>
    <property type="project" value="UniProtKB-KW"/>
</dbReference>
<proteinExistence type="predicted"/>
<dbReference type="RefSeq" id="WP_012991772.1">
    <property type="nucleotide sequence ID" value="NC_013894.1"/>
</dbReference>
<dbReference type="SUPFAM" id="SSF56317">
    <property type="entry name" value="Carbon-nitrogen hydrolase"/>
    <property type="match status" value="1"/>
</dbReference>
<dbReference type="PANTHER" id="PTHR23088">
    <property type="entry name" value="NITRILASE-RELATED"/>
    <property type="match status" value="1"/>
</dbReference>
<evidence type="ECO:0000313" key="3">
    <source>
        <dbReference type="Proteomes" id="UP000002043"/>
    </source>
</evidence>
<evidence type="ECO:0000259" key="1">
    <source>
        <dbReference type="PROSITE" id="PS50263"/>
    </source>
</evidence>
<gene>
    <name evidence="2" type="ordered locus">Thal_0733</name>
</gene>
<keyword evidence="2" id="KW-0012">Acyltransferase</keyword>
<reference evidence="3" key="1">
    <citation type="journal article" date="2010" name="Stand. Genomic Sci.">
        <title>Complete genome sequence of Thermocrinis albus type strain (HI 11/12T).</title>
        <authorList>
            <person name="Wirth R."/>
            <person name="Sikorski J."/>
            <person name="Brambilla E."/>
            <person name="Misra M."/>
            <person name="Lapidus A."/>
            <person name="Copeland A."/>
            <person name="Nolan M."/>
            <person name="Lucas S."/>
            <person name="Chen F."/>
            <person name="Tice H."/>
            <person name="Cheng J.F."/>
            <person name="Han C."/>
            <person name="Detter J.C."/>
            <person name="Tapia R."/>
            <person name="Bruce D."/>
            <person name="Goodwin L."/>
            <person name="Pitluck S."/>
            <person name="Pati A."/>
            <person name="Anderson I."/>
            <person name="Ivanova N."/>
            <person name="Mavromatis K."/>
            <person name="Mikhailova N."/>
            <person name="Chen A."/>
            <person name="Palaniappan K."/>
            <person name="Bilek Y."/>
            <person name="Hader T."/>
            <person name="Land M."/>
            <person name="Hauser L."/>
            <person name="Chang Y.J."/>
            <person name="Jeffries C.D."/>
            <person name="Tindall B.J."/>
            <person name="Rohde M."/>
            <person name="Goker M."/>
            <person name="Bristow J."/>
            <person name="Eisen J.A."/>
            <person name="Markowitz V."/>
            <person name="Hugenholtz P."/>
            <person name="Kyrpides N.C."/>
            <person name="Klenk H.P."/>
        </authorList>
    </citation>
    <scope>NUCLEOTIDE SEQUENCE [LARGE SCALE GENOMIC DNA]</scope>
    <source>
        <strain evidence="3">DSM 14484 / JCM 11386 / HI 11/12</strain>
    </source>
</reference>
<dbReference type="STRING" id="638303.Thal_0733"/>
<dbReference type="PROSITE" id="PS50263">
    <property type="entry name" value="CN_HYDROLASE"/>
    <property type="match status" value="1"/>
</dbReference>
<dbReference type="EMBL" id="CP001931">
    <property type="protein sequence ID" value="ADC89366.1"/>
    <property type="molecule type" value="Genomic_DNA"/>
</dbReference>
<keyword evidence="2" id="KW-0449">Lipoprotein</keyword>
<sequence>MKAAVIQLQIDEGKSINNLQKLITLLADLEDHLVVVPEMFACGFHYEGMREHARETWEILHTLLDLTKRKSITFVGTLPEEEDGKLYNTAFVLSEGVLVGKRRKSKLFPLYKEPAYFQPGDSNPLFETRHGILGVLICFELRFPQLGWELRRKGAQIICVPSMWGLARKDHLRILSRARAIELQSYLLLANAWGVSGDEEYAGSSAIFGPWGEILAFAEVGDTVLKANLDMAHLEKVRKTLPLFL</sequence>
<dbReference type="InterPro" id="IPR036526">
    <property type="entry name" value="C-N_Hydrolase_sf"/>
</dbReference>
<dbReference type="InterPro" id="IPR003010">
    <property type="entry name" value="C-N_Hydrolase"/>
</dbReference>
<dbReference type="AlphaFoldDB" id="D3SQC9"/>
<dbReference type="Proteomes" id="UP000002043">
    <property type="component" value="Chromosome"/>
</dbReference>